<sequence length="350" mass="39038">MREVEEAREQGGCPSREKEEETERVNHLALRVPQIPSLDCCNKRSKYPKSDPPRRNTGEGSRREAWQKCNIEEKSKREADRQTRRLGLFLFYASCGRKRPYRPPATTTTTTTTTNIGEEEKETDRGETSLQQETILPCSGTKTDKHDDDATIAFEVLGIITIGNIVIRYNILGTCVTVFPTKDRRVYLEKRGRQVNVDEATKITKTTTTTTTTTKTTYKRAGWLAGWMVGWLAGWLVGEPPKERSNARSGSGSGDLPLFPCLSCSSWQPPRPLRRVPVIPAATGVGARSLVRWFQRRHEEAHAAATGWLSRSTAGPDRPASSKSGGVAPCVRCVRNNVKVDGVSRVFVYV</sequence>
<proteinExistence type="predicted"/>
<evidence type="ECO:0000256" key="1">
    <source>
        <dbReference type="SAM" id="MobiDB-lite"/>
    </source>
</evidence>
<feature type="region of interest" description="Disordered" evidence="1">
    <location>
        <begin position="1"/>
        <end position="68"/>
    </location>
</feature>
<organism evidence="2 3">
    <name type="scientific">Vespula squamosa</name>
    <name type="common">Southern yellow jacket</name>
    <name type="synonym">Wasp</name>
    <dbReference type="NCBI Taxonomy" id="30214"/>
    <lineage>
        <taxon>Eukaryota</taxon>
        <taxon>Metazoa</taxon>
        <taxon>Ecdysozoa</taxon>
        <taxon>Arthropoda</taxon>
        <taxon>Hexapoda</taxon>
        <taxon>Insecta</taxon>
        <taxon>Pterygota</taxon>
        <taxon>Neoptera</taxon>
        <taxon>Endopterygota</taxon>
        <taxon>Hymenoptera</taxon>
        <taxon>Apocrita</taxon>
        <taxon>Aculeata</taxon>
        <taxon>Vespoidea</taxon>
        <taxon>Vespidae</taxon>
        <taxon>Vespinae</taxon>
        <taxon>Vespula</taxon>
    </lineage>
</organism>
<dbReference type="EMBL" id="JAUDFV010000144">
    <property type="protein sequence ID" value="KAL2720887.1"/>
    <property type="molecule type" value="Genomic_DNA"/>
</dbReference>
<name>A0ABD2AJU2_VESSQ</name>
<accession>A0ABD2AJU2</accession>
<feature type="compositionally biased region" description="Basic and acidic residues" evidence="1">
    <location>
        <begin position="1"/>
        <end position="26"/>
    </location>
</feature>
<feature type="region of interest" description="Disordered" evidence="1">
    <location>
        <begin position="100"/>
        <end position="131"/>
    </location>
</feature>
<reference evidence="2 3" key="1">
    <citation type="journal article" date="2024" name="Ann. Entomol. Soc. Am.">
        <title>Genomic analyses of the southern and eastern yellowjacket wasps (Hymenoptera: Vespidae) reveal evolutionary signatures of social life.</title>
        <authorList>
            <person name="Catto M.A."/>
            <person name="Caine P.B."/>
            <person name="Orr S.E."/>
            <person name="Hunt B.G."/>
            <person name="Goodisman M.A.D."/>
        </authorList>
    </citation>
    <scope>NUCLEOTIDE SEQUENCE [LARGE SCALE GENOMIC DNA]</scope>
    <source>
        <strain evidence="2">233</strain>
        <tissue evidence="2">Head and thorax</tissue>
    </source>
</reference>
<dbReference type="Proteomes" id="UP001607302">
    <property type="component" value="Unassembled WGS sequence"/>
</dbReference>
<keyword evidence="3" id="KW-1185">Reference proteome</keyword>
<evidence type="ECO:0000313" key="3">
    <source>
        <dbReference type="Proteomes" id="UP001607302"/>
    </source>
</evidence>
<dbReference type="AlphaFoldDB" id="A0ABD2AJU2"/>
<comment type="caution">
    <text evidence="2">The sequence shown here is derived from an EMBL/GenBank/DDBJ whole genome shotgun (WGS) entry which is preliminary data.</text>
</comment>
<feature type="region of interest" description="Disordered" evidence="1">
    <location>
        <begin position="305"/>
        <end position="325"/>
    </location>
</feature>
<protein>
    <submittedName>
        <fullName evidence="2">Uncharacterized protein</fullName>
    </submittedName>
</protein>
<evidence type="ECO:0000313" key="2">
    <source>
        <dbReference type="EMBL" id="KAL2720887.1"/>
    </source>
</evidence>
<gene>
    <name evidence="2" type="ORF">V1478_009933</name>
</gene>
<feature type="compositionally biased region" description="Basic and acidic residues" evidence="1">
    <location>
        <begin position="48"/>
        <end position="68"/>
    </location>
</feature>